<evidence type="ECO:0000256" key="1">
    <source>
        <dbReference type="SAM" id="MobiDB-lite"/>
    </source>
</evidence>
<comment type="caution">
    <text evidence="2">The sequence shown here is derived from an EMBL/GenBank/DDBJ whole genome shotgun (WGS) entry which is preliminary data.</text>
</comment>
<gene>
    <name evidence="2" type="ORF">CAMRE0001_0258</name>
</gene>
<dbReference type="STRING" id="553218.CAMRE0001_0258"/>
<name>B9CY57_CAMRE</name>
<organism evidence="2 3">
    <name type="scientific">Campylobacter rectus RM3267</name>
    <dbReference type="NCBI Taxonomy" id="553218"/>
    <lineage>
        <taxon>Bacteria</taxon>
        <taxon>Pseudomonadati</taxon>
        <taxon>Campylobacterota</taxon>
        <taxon>Epsilonproteobacteria</taxon>
        <taxon>Campylobacterales</taxon>
        <taxon>Campylobacteraceae</taxon>
        <taxon>Campylobacter</taxon>
    </lineage>
</organism>
<proteinExistence type="predicted"/>
<sequence>MPKFLAGRRIKQRKSAKKRGFNRRRELNLFGKFGRFRRETQT</sequence>
<accession>B9CY57</accession>
<dbReference type="EMBL" id="ACFU01000001">
    <property type="protein sequence ID" value="EEF15288.1"/>
    <property type="molecule type" value="Genomic_DNA"/>
</dbReference>
<reference evidence="2 3" key="1">
    <citation type="submission" date="2008-08" db="EMBL/GenBank/DDBJ databases">
        <authorList>
            <person name="Madupu R."/>
            <person name="Durkin A.S."/>
            <person name="Torralba M."/>
            <person name="Methe B."/>
            <person name="Sutton G.G."/>
            <person name="Strausberg R.L."/>
            <person name="Nelson K.E."/>
        </authorList>
    </citation>
    <scope>NUCLEOTIDE SEQUENCE [LARGE SCALE GENOMIC DNA]</scope>
    <source>
        <strain evidence="2 3">RM3267</strain>
    </source>
</reference>
<evidence type="ECO:0000313" key="3">
    <source>
        <dbReference type="Proteomes" id="UP000003082"/>
    </source>
</evidence>
<protein>
    <submittedName>
        <fullName evidence="2">Uncharacterized protein</fullName>
    </submittedName>
</protein>
<feature type="compositionally biased region" description="Basic residues" evidence="1">
    <location>
        <begin position="1"/>
        <end position="22"/>
    </location>
</feature>
<feature type="region of interest" description="Disordered" evidence="1">
    <location>
        <begin position="1"/>
        <end position="23"/>
    </location>
</feature>
<evidence type="ECO:0000313" key="2">
    <source>
        <dbReference type="EMBL" id="EEF15288.1"/>
    </source>
</evidence>
<keyword evidence="3" id="KW-1185">Reference proteome</keyword>
<dbReference type="Proteomes" id="UP000003082">
    <property type="component" value="Unassembled WGS sequence"/>
</dbReference>
<dbReference type="AlphaFoldDB" id="B9CY57"/>